<keyword evidence="7" id="KW-0999">Mitochondrion inner membrane</keyword>
<evidence type="ECO:0000256" key="9">
    <source>
        <dbReference type="ARBA" id="ARBA00023128"/>
    </source>
</evidence>
<evidence type="ECO:0000256" key="11">
    <source>
        <dbReference type="SAM" id="Coils"/>
    </source>
</evidence>
<keyword evidence="9" id="KW-0496">Mitochondrion</keyword>
<evidence type="ECO:0000256" key="2">
    <source>
        <dbReference type="ARBA" id="ARBA00004443"/>
    </source>
</evidence>
<evidence type="ECO:0000256" key="8">
    <source>
        <dbReference type="ARBA" id="ARBA00022982"/>
    </source>
</evidence>
<comment type="subunit">
    <text evidence="4">Complex I is composed of 45 different subunits.</text>
</comment>
<keyword evidence="13" id="KW-1185">Reference proteome</keyword>
<feature type="coiled-coil region" evidence="11">
    <location>
        <begin position="52"/>
        <end position="95"/>
    </location>
</feature>
<name>A0AA35R9Z5_GEOBA</name>
<evidence type="ECO:0000256" key="6">
    <source>
        <dbReference type="ARBA" id="ARBA00022660"/>
    </source>
</evidence>
<keyword evidence="11" id="KW-0175">Coiled coil</keyword>
<comment type="subcellular location">
    <subcellularLocation>
        <location evidence="2">Mitochondrion inner membrane</location>
        <topology evidence="2">Peripheral membrane protein</topology>
        <orientation evidence="2">Matrix side</orientation>
    </subcellularLocation>
</comment>
<dbReference type="EMBL" id="CASHTH010000786">
    <property type="protein sequence ID" value="CAI8007590.1"/>
    <property type="molecule type" value="Genomic_DNA"/>
</dbReference>
<sequence length="116" mass="12951">MASGAIKKVTGITGLAVVPNAREVLCGLYAKIQAVLQQMPKDAAYRTYTRQIVQQRLQIVQAETNISAIEEKIGCGQVEELIEQAERELALAHKMEEWGPWQPLVSEPPPGQWKWP</sequence>
<evidence type="ECO:0000256" key="10">
    <source>
        <dbReference type="ARBA" id="ARBA00023136"/>
    </source>
</evidence>
<keyword evidence="6" id="KW-0679">Respiratory chain</keyword>
<dbReference type="AlphaFoldDB" id="A0AA35R9Z5"/>
<dbReference type="Pfam" id="PF04716">
    <property type="entry name" value="ETC_C1_NDUFA5"/>
    <property type="match status" value="1"/>
</dbReference>
<proteinExistence type="inferred from homology"/>
<evidence type="ECO:0000256" key="1">
    <source>
        <dbReference type="ARBA" id="ARBA00003195"/>
    </source>
</evidence>
<evidence type="ECO:0000256" key="5">
    <source>
        <dbReference type="ARBA" id="ARBA00022448"/>
    </source>
</evidence>
<evidence type="ECO:0000313" key="12">
    <source>
        <dbReference type="EMBL" id="CAI8007590.1"/>
    </source>
</evidence>
<comment type="function">
    <text evidence="1">Accessory subunit of the mitochondrial membrane respiratory chain NADH dehydrogenase (Complex I), that is believed not to be involved in catalysis. Complex I functions in the transfer of electrons from NADH to the respiratory chain. The immediate electron acceptor for the enzyme is believed to be ubiquinone.</text>
</comment>
<keyword evidence="5" id="KW-0813">Transport</keyword>
<comment type="similarity">
    <text evidence="3">Belongs to the complex I NDUFA5 subunit family.</text>
</comment>
<comment type="caution">
    <text evidence="12">The sequence shown here is derived from an EMBL/GenBank/DDBJ whole genome shotgun (WGS) entry which is preliminary data.</text>
</comment>
<evidence type="ECO:0000256" key="3">
    <source>
        <dbReference type="ARBA" id="ARBA00010261"/>
    </source>
</evidence>
<dbReference type="Proteomes" id="UP001174909">
    <property type="component" value="Unassembled WGS sequence"/>
</dbReference>
<keyword evidence="10" id="KW-0472">Membrane</keyword>
<dbReference type="PANTHER" id="PTHR12653">
    <property type="entry name" value="NADH-UBIQUINONE OXIDOREDUCTASE 13 KD-B SUBUNIT"/>
    <property type="match status" value="1"/>
</dbReference>
<gene>
    <name evidence="12" type="ORF">GBAR_LOCUS5283</name>
</gene>
<dbReference type="InterPro" id="IPR006806">
    <property type="entry name" value="NDUFA5"/>
</dbReference>
<evidence type="ECO:0000313" key="13">
    <source>
        <dbReference type="Proteomes" id="UP001174909"/>
    </source>
</evidence>
<evidence type="ECO:0000256" key="4">
    <source>
        <dbReference type="ARBA" id="ARBA00011533"/>
    </source>
</evidence>
<protein>
    <submittedName>
        <fullName evidence="12">NADH dehydrogenase [ubiquinone] 1 alpha subcomplex subunit 5</fullName>
    </submittedName>
</protein>
<dbReference type="GO" id="GO:0022904">
    <property type="term" value="P:respiratory electron transport chain"/>
    <property type="evidence" value="ECO:0007669"/>
    <property type="project" value="InterPro"/>
</dbReference>
<keyword evidence="8" id="KW-0249">Electron transport</keyword>
<organism evidence="12 13">
    <name type="scientific">Geodia barretti</name>
    <name type="common">Barrett's horny sponge</name>
    <dbReference type="NCBI Taxonomy" id="519541"/>
    <lineage>
        <taxon>Eukaryota</taxon>
        <taxon>Metazoa</taxon>
        <taxon>Porifera</taxon>
        <taxon>Demospongiae</taxon>
        <taxon>Heteroscleromorpha</taxon>
        <taxon>Tetractinellida</taxon>
        <taxon>Astrophorina</taxon>
        <taxon>Geodiidae</taxon>
        <taxon>Geodia</taxon>
    </lineage>
</organism>
<accession>A0AA35R9Z5</accession>
<dbReference type="GO" id="GO:0005743">
    <property type="term" value="C:mitochondrial inner membrane"/>
    <property type="evidence" value="ECO:0007669"/>
    <property type="project" value="UniProtKB-SubCell"/>
</dbReference>
<dbReference type="PANTHER" id="PTHR12653:SF0">
    <property type="entry name" value="NADH DEHYDROGENASE [UBIQUINONE] 1 ALPHA SUBCOMPLEX SUBUNIT 5"/>
    <property type="match status" value="1"/>
</dbReference>
<reference evidence="12" key="1">
    <citation type="submission" date="2023-03" db="EMBL/GenBank/DDBJ databases">
        <authorList>
            <person name="Steffen K."/>
            <person name="Cardenas P."/>
        </authorList>
    </citation>
    <scope>NUCLEOTIDE SEQUENCE</scope>
</reference>
<evidence type="ECO:0000256" key="7">
    <source>
        <dbReference type="ARBA" id="ARBA00022792"/>
    </source>
</evidence>